<organism evidence="1 2">
    <name type="scientific">Lactococcus lactis subsp. lactis A12</name>
    <dbReference type="NCBI Taxonomy" id="1137134"/>
    <lineage>
        <taxon>Bacteria</taxon>
        <taxon>Bacillati</taxon>
        <taxon>Bacillota</taxon>
        <taxon>Bacilli</taxon>
        <taxon>Lactobacillales</taxon>
        <taxon>Streptococcaceae</taxon>
        <taxon>Lactococcus</taxon>
    </lineage>
</organism>
<gene>
    <name evidence="1" type="ORF">O9U_04945</name>
</gene>
<dbReference type="EMBL" id="CBLU010000002">
    <property type="protein sequence ID" value="CDG03443.1"/>
    <property type="molecule type" value="Genomic_DNA"/>
</dbReference>
<sequence>MNIKEYTKKRRYKSVPHKRLFGCG</sequence>
<comment type="caution">
    <text evidence="1">The sequence shown here is derived from an EMBL/GenBank/DDBJ whole genome shotgun (WGS) entry which is preliminary data.</text>
</comment>
<accession>S6EVI8</accession>
<dbReference type="Proteomes" id="UP000015361">
    <property type="component" value="Unassembled WGS sequence"/>
</dbReference>
<protein>
    <submittedName>
        <fullName evidence="1">Uncharacterized protein</fullName>
    </submittedName>
</protein>
<proteinExistence type="predicted"/>
<evidence type="ECO:0000313" key="2">
    <source>
        <dbReference type="Proteomes" id="UP000015361"/>
    </source>
</evidence>
<evidence type="ECO:0000313" key="1">
    <source>
        <dbReference type="EMBL" id="CDG03443.1"/>
    </source>
</evidence>
<reference evidence="1 2" key="1">
    <citation type="journal article" date="2013" name="Appl. Environ. Microbiol.">
        <title>The Carbohydrate Metabolism Signature of Lactococcus lactis Strain A12 Reveals Its Sourdough Ecosystem Origin.</title>
        <authorList>
            <person name="Passerini D."/>
            <person name="Coddeville M."/>
            <person name="Le Bourgeois P."/>
            <person name="Loubiere P."/>
            <person name="Ritzenthaler P."/>
            <person name="Fontagne-Faucher C."/>
            <person name="Daveran-Mingot M.L."/>
            <person name="Cocaign-Bousquet M."/>
        </authorList>
    </citation>
    <scope>NUCLEOTIDE SEQUENCE [LARGE SCALE GENOMIC DNA]</scope>
    <source>
        <strain evidence="1 2">A12</strain>
    </source>
</reference>
<dbReference type="AlphaFoldDB" id="S6EVI8"/>
<name>S6EVI8_LACLL</name>